<feature type="active site" evidence="1">
    <location>
        <position position="237"/>
    </location>
</feature>
<dbReference type="PROSITE" id="PS51459">
    <property type="entry name" value="FIDO"/>
    <property type="match status" value="1"/>
</dbReference>
<dbReference type="Gene3D" id="1.10.3290.10">
    <property type="entry name" value="Fido-like domain"/>
    <property type="match status" value="1"/>
</dbReference>
<feature type="binding site" evidence="2">
    <location>
        <begin position="241"/>
        <end position="248"/>
    </location>
    <ligand>
        <name>ATP</name>
        <dbReference type="ChEBI" id="CHEBI:30616"/>
    </ligand>
</feature>
<evidence type="ECO:0000259" key="4">
    <source>
        <dbReference type="PROSITE" id="PS51459"/>
    </source>
</evidence>
<dbReference type="GO" id="GO:0005524">
    <property type="term" value="F:ATP binding"/>
    <property type="evidence" value="ECO:0007669"/>
    <property type="project" value="UniProtKB-KW"/>
</dbReference>
<dbReference type="AlphaFoldDB" id="A0AAU7DU34"/>
<sequence length="590" mass="64098">MDESQSGPEVVDDRFRVAIQAHGEKVVDWRKTGKGGNRDDRMMRQVTVSLPPKISDFEPVLPPEIGAQADRAIASIVRLDSGHGQTLGVLSVLLLRAESVASSKIENVEATMEDFAKATHGVKANSSATSMVASANALDSLILSVNDHGDVLLENVLAAHRILMADDPHESRYAGRLRDMQNWIGGSDFAPRNALYVPPPADTVQGYLEDLLIFVNRDDVPVLVQAAVAHAQFESIHPFTDGNGRIGRALINAILRRRGVTEQVVVPLASALVAKREAYFEVLSAYREGDAGPIVRAFAHASQTSARESVLTATRLAEMPAQWEAMYREEMGRAPRVGSAASKILGQLLAVPFFTSEEIEDSIGGSESAIYSGIEKLAQAGVLRPLTNRKRRQVWCAGLLIDELEDLGQRIAYQTVSDPTWREIQLQVTSSHLRQLSASLASVQKAISHANLTGAMRLSVSAAMASEAVRIQLAESLRISDSIRAHYANLIMSSDLREAFEIVGKSSSVILTGQTLKVTETIREGLGQWAELSEKLARSVRLPESVAQSLRDGVSQSRETLPSESDNVTGLEETEDSKEVDGSNEPDTRL</sequence>
<organism evidence="5">
    <name type="scientific">Jonesiaceae bacterium BS-20</name>
    <dbReference type="NCBI Taxonomy" id="3120821"/>
    <lineage>
        <taxon>Bacteria</taxon>
        <taxon>Bacillati</taxon>
        <taxon>Actinomycetota</taxon>
        <taxon>Actinomycetes</taxon>
        <taxon>Micrococcales</taxon>
        <taxon>Jonesiaceae</taxon>
    </lineage>
</organism>
<dbReference type="InterPro" id="IPR040198">
    <property type="entry name" value="Fido_containing"/>
</dbReference>
<evidence type="ECO:0000256" key="3">
    <source>
        <dbReference type="SAM" id="MobiDB-lite"/>
    </source>
</evidence>
<keyword evidence="2" id="KW-0067">ATP-binding</keyword>
<accession>A0AAU7DU34</accession>
<feature type="compositionally biased region" description="Polar residues" evidence="3">
    <location>
        <begin position="554"/>
        <end position="568"/>
    </location>
</feature>
<dbReference type="InterPro" id="IPR036597">
    <property type="entry name" value="Fido-like_dom_sf"/>
</dbReference>
<reference evidence="5" key="1">
    <citation type="submission" date="2024-02" db="EMBL/GenBank/DDBJ databases">
        <title>Tomenella chthoni gen. nov. sp. nov., a member of the family Jonesiaceae isolated from bat guano.</title>
        <authorList>
            <person name="Miller S.L."/>
            <person name="King J."/>
            <person name="Sankaranarayanan K."/>
            <person name="Lawson P.A."/>
        </authorList>
    </citation>
    <scope>NUCLEOTIDE SEQUENCE</scope>
    <source>
        <strain evidence="5">BS-20</strain>
    </source>
</reference>
<dbReference type="SUPFAM" id="SSF140931">
    <property type="entry name" value="Fic-like"/>
    <property type="match status" value="1"/>
</dbReference>
<feature type="domain" description="Fido" evidence="4">
    <location>
        <begin position="151"/>
        <end position="301"/>
    </location>
</feature>
<dbReference type="EMBL" id="CP146203">
    <property type="protein sequence ID" value="XBH21164.1"/>
    <property type="molecule type" value="Genomic_DNA"/>
</dbReference>
<evidence type="ECO:0000313" key="5">
    <source>
        <dbReference type="EMBL" id="XBH21164.1"/>
    </source>
</evidence>
<dbReference type="PANTHER" id="PTHR13504">
    <property type="entry name" value="FIDO DOMAIN-CONTAINING PROTEIN DDB_G0283145"/>
    <property type="match status" value="1"/>
</dbReference>
<proteinExistence type="predicted"/>
<dbReference type="Pfam" id="PF02661">
    <property type="entry name" value="Fic"/>
    <property type="match status" value="1"/>
</dbReference>
<feature type="compositionally biased region" description="Basic and acidic residues" evidence="3">
    <location>
        <begin position="577"/>
        <end position="590"/>
    </location>
</feature>
<evidence type="ECO:0000256" key="1">
    <source>
        <dbReference type="PIRSR" id="PIRSR640198-1"/>
    </source>
</evidence>
<dbReference type="PANTHER" id="PTHR13504:SF38">
    <property type="entry name" value="FIDO DOMAIN-CONTAINING PROTEIN"/>
    <property type="match status" value="1"/>
</dbReference>
<name>A0AAU7DU34_9MICO</name>
<keyword evidence="2" id="KW-0547">Nucleotide-binding</keyword>
<evidence type="ECO:0000256" key="2">
    <source>
        <dbReference type="PIRSR" id="PIRSR640198-2"/>
    </source>
</evidence>
<dbReference type="InterPro" id="IPR003812">
    <property type="entry name" value="Fido"/>
</dbReference>
<protein>
    <submittedName>
        <fullName evidence="5">Fic family protein</fullName>
    </submittedName>
</protein>
<gene>
    <name evidence="5" type="ORF">V5R04_13225</name>
</gene>
<feature type="region of interest" description="Disordered" evidence="3">
    <location>
        <begin position="548"/>
        <end position="590"/>
    </location>
</feature>